<comment type="caution">
    <text evidence="4">The sequence shown here is derived from an EMBL/GenBank/DDBJ whole genome shotgun (WGS) entry which is preliminary data.</text>
</comment>
<feature type="compositionally biased region" description="Pro residues" evidence="2">
    <location>
        <begin position="351"/>
        <end position="364"/>
    </location>
</feature>
<dbReference type="Gene3D" id="3.40.80.10">
    <property type="entry name" value="Peptidoglycan recognition protein-like"/>
    <property type="match status" value="1"/>
</dbReference>
<dbReference type="InterPro" id="IPR058502">
    <property type="entry name" value="PLL-like_beta-prop"/>
</dbReference>
<protein>
    <submittedName>
        <fullName evidence="4">N-acetylmuramoyl-L-alanine amidase</fullName>
    </submittedName>
</protein>
<dbReference type="SUPFAM" id="SSF89372">
    <property type="entry name" value="Fucose-specific lectin"/>
    <property type="match status" value="1"/>
</dbReference>
<dbReference type="SMART" id="SM00644">
    <property type="entry name" value="Ami_2"/>
    <property type="match status" value="1"/>
</dbReference>
<evidence type="ECO:0000313" key="5">
    <source>
        <dbReference type="Proteomes" id="UP000316184"/>
    </source>
</evidence>
<feature type="region of interest" description="Disordered" evidence="2">
    <location>
        <begin position="347"/>
        <end position="409"/>
    </location>
</feature>
<dbReference type="PANTHER" id="PTHR13037:SF24">
    <property type="entry name" value="POLYCOMB PROTEIN PCL-RELATED"/>
    <property type="match status" value="1"/>
</dbReference>
<sequence>MPQPLVWLLDVLRAAGLNVHETEGWRDRGAEGRPPAPIGVLQHHTATRTTPQKPVPTLDMCIKGRSDLDGPLCQALIGLDGSIHLVAAGRANHAGEAKASGPMPAAGSGNDIYIGFEWDYHGVEQHPSREQYDAAVRATAAVLRHLRVPAEHTRGHKETSVTGKIDPGNVDLNQFRAHVAAAMNPPAPQPSPPGPAPQPQPQPPQGPPSLPPIPDSPPARGGNPGPPDPAVMRVVYLVGKHMNVSDYVMLAAFETGLVESQMSNLNWGHSTSLGVFQQRPEWWGTPPQLMDVRYAATKFFEKALKKERENNRRSAGQLSQDVQDSAHPERYDQRETEARRLIDETAHSVHPAPPGPNPPPPHGQPPNQGQPPQGQPPQGQPPQGQPPQQPPAPAPAPPPPPQPVVPTVFGSWILPGADGALSAFATSTSGEVVTAWQVSPGGDWVGWLGIGGEPAGRPVVVREPSGATVVFVRDRNGEVITSSCPQLGAKWSPWIGLRGEIAEDPVAVLRPDGAIALFAVGEDGKLHSAAQAGRGGHWTDWDDHGGDLIGRPAIALGQNGAVSVFARNSQREVVMSTQGTAGAGWSEWKGLGGSMAGDPVVVTLPDGVVVLLAVGDDQQLYCVERPGEGGNWSDLGGDFTGTPAIGVNPGGRVEVFVRDTSGAIHTAEQQSAHGGWSAWTDLGGSLGGDPVAISRPDGASSLFGVGHDGDMVTAGQPDPDSPWEPWTDLVDSLKA</sequence>
<gene>
    <name evidence="4" type="ORF">FHU35_111280</name>
</gene>
<keyword evidence="5" id="KW-1185">Reference proteome</keyword>
<reference evidence="4 5" key="1">
    <citation type="submission" date="2019-06" db="EMBL/GenBank/DDBJ databases">
        <title>Sequencing the genomes of 1000 actinobacteria strains.</title>
        <authorList>
            <person name="Klenk H.-P."/>
        </authorList>
    </citation>
    <scope>NUCLEOTIDE SEQUENCE [LARGE SCALE GENOMIC DNA]</scope>
    <source>
        <strain evidence="4 5">DSM 46699</strain>
    </source>
</reference>
<dbReference type="SUPFAM" id="SSF81995">
    <property type="entry name" value="beta-sandwich domain of Sec23/24"/>
    <property type="match status" value="1"/>
</dbReference>
<feature type="compositionally biased region" description="Pro residues" evidence="2">
    <location>
        <begin position="185"/>
        <end position="217"/>
    </location>
</feature>
<dbReference type="PANTHER" id="PTHR13037">
    <property type="entry name" value="FORMIN"/>
    <property type="match status" value="1"/>
</dbReference>
<feature type="compositionally biased region" description="Basic and acidic residues" evidence="2">
    <location>
        <begin position="148"/>
        <end position="159"/>
    </location>
</feature>
<feature type="compositionally biased region" description="Polar residues" evidence="2">
    <location>
        <begin position="313"/>
        <end position="323"/>
    </location>
</feature>
<evidence type="ECO:0000256" key="2">
    <source>
        <dbReference type="SAM" id="MobiDB-lite"/>
    </source>
</evidence>
<organism evidence="4 5">
    <name type="scientific">Saccharopolyspora dendranthemae</name>
    <dbReference type="NCBI Taxonomy" id="1181886"/>
    <lineage>
        <taxon>Bacteria</taxon>
        <taxon>Bacillati</taxon>
        <taxon>Actinomycetota</taxon>
        <taxon>Actinomycetes</taxon>
        <taxon>Pseudonocardiales</taxon>
        <taxon>Pseudonocardiaceae</taxon>
        <taxon>Saccharopolyspora</taxon>
    </lineage>
</organism>
<dbReference type="AlphaFoldDB" id="A0A561VAN5"/>
<dbReference type="RefSeq" id="WP_222429289.1">
    <property type="nucleotide sequence ID" value="NZ_VIWX01000001.1"/>
</dbReference>
<feature type="domain" description="N-acetylmuramoyl-L-alanine amidase" evidence="3">
    <location>
        <begin position="25"/>
        <end position="168"/>
    </location>
</feature>
<dbReference type="EMBL" id="VIWX01000001">
    <property type="protein sequence ID" value="TWG08657.1"/>
    <property type="molecule type" value="Genomic_DNA"/>
</dbReference>
<dbReference type="CDD" id="cd22954">
    <property type="entry name" value="PLL_lectin"/>
    <property type="match status" value="1"/>
</dbReference>
<evidence type="ECO:0000259" key="3">
    <source>
        <dbReference type="SMART" id="SM00644"/>
    </source>
</evidence>
<dbReference type="Gene3D" id="2.120.10.70">
    <property type="entry name" value="Fucose-specific lectin"/>
    <property type="match status" value="2"/>
</dbReference>
<dbReference type="Proteomes" id="UP000316184">
    <property type="component" value="Unassembled WGS sequence"/>
</dbReference>
<feature type="region of interest" description="Disordered" evidence="2">
    <location>
        <begin position="183"/>
        <end position="227"/>
    </location>
</feature>
<dbReference type="Pfam" id="PF26607">
    <property type="entry name" value="DUF8189"/>
    <property type="match status" value="1"/>
</dbReference>
<feature type="region of interest" description="Disordered" evidence="2">
    <location>
        <begin position="148"/>
        <end position="169"/>
    </location>
</feature>
<dbReference type="SUPFAM" id="SSF55846">
    <property type="entry name" value="N-acetylmuramoyl-L-alanine amidase-like"/>
    <property type="match status" value="1"/>
</dbReference>
<feature type="compositionally biased region" description="Basic and acidic residues" evidence="2">
    <location>
        <begin position="324"/>
        <end position="333"/>
    </location>
</feature>
<accession>A0A561VAN5</accession>
<keyword evidence="1" id="KW-0945">Host-virus interaction</keyword>
<evidence type="ECO:0000313" key="4">
    <source>
        <dbReference type="EMBL" id="TWG08657.1"/>
    </source>
</evidence>
<dbReference type="GO" id="GO:0008745">
    <property type="term" value="F:N-acetylmuramoyl-L-alanine amidase activity"/>
    <property type="evidence" value="ECO:0007669"/>
    <property type="project" value="InterPro"/>
</dbReference>
<dbReference type="Pfam" id="PF01510">
    <property type="entry name" value="Amidase_2"/>
    <property type="match status" value="1"/>
</dbReference>
<dbReference type="GO" id="GO:0009253">
    <property type="term" value="P:peptidoglycan catabolic process"/>
    <property type="evidence" value="ECO:0007669"/>
    <property type="project" value="InterPro"/>
</dbReference>
<dbReference type="InterPro" id="IPR002502">
    <property type="entry name" value="Amidase_domain"/>
</dbReference>
<feature type="compositionally biased region" description="Pro residues" evidence="2">
    <location>
        <begin position="373"/>
        <end position="404"/>
    </location>
</feature>
<feature type="region of interest" description="Disordered" evidence="2">
    <location>
        <begin position="307"/>
        <end position="333"/>
    </location>
</feature>
<dbReference type="InterPro" id="IPR036505">
    <property type="entry name" value="Amidase/PGRP_sf"/>
</dbReference>
<feature type="region of interest" description="Disordered" evidence="2">
    <location>
        <begin position="707"/>
        <end position="735"/>
    </location>
</feature>
<dbReference type="PRINTS" id="PR01217">
    <property type="entry name" value="PRICHEXTENSN"/>
</dbReference>
<name>A0A561VAN5_9PSEU</name>
<evidence type="ECO:0000256" key="1">
    <source>
        <dbReference type="ARBA" id="ARBA00022581"/>
    </source>
</evidence>
<proteinExistence type="predicted"/>